<evidence type="ECO:0000313" key="11">
    <source>
        <dbReference type="Proteomes" id="UP001642360"/>
    </source>
</evidence>
<organism evidence="10 11">
    <name type="scientific">Ilex paraguariensis</name>
    <name type="common">yerba mate</name>
    <dbReference type="NCBI Taxonomy" id="185542"/>
    <lineage>
        <taxon>Eukaryota</taxon>
        <taxon>Viridiplantae</taxon>
        <taxon>Streptophyta</taxon>
        <taxon>Embryophyta</taxon>
        <taxon>Tracheophyta</taxon>
        <taxon>Spermatophyta</taxon>
        <taxon>Magnoliopsida</taxon>
        <taxon>eudicotyledons</taxon>
        <taxon>Gunneridae</taxon>
        <taxon>Pentapetalae</taxon>
        <taxon>asterids</taxon>
        <taxon>campanulids</taxon>
        <taxon>Aquifoliales</taxon>
        <taxon>Aquifoliaceae</taxon>
        <taxon>Ilex</taxon>
    </lineage>
</organism>
<evidence type="ECO:0000256" key="9">
    <source>
        <dbReference type="SAM" id="Phobius"/>
    </source>
</evidence>
<feature type="binding site" evidence="8">
    <location>
        <position position="153"/>
    </location>
    <ligand>
        <name>UDP-alpha-D-glucose</name>
        <dbReference type="ChEBI" id="CHEBI:58885"/>
    </ligand>
</feature>
<dbReference type="InterPro" id="IPR005150">
    <property type="entry name" value="Cellulose_synth"/>
</dbReference>
<feature type="binding site" evidence="8">
    <location>
        <position position="123"/>
    </location>
    <ligand>
        <name>UDP-alpha-D-glucose</name>
        <dbReference type="ChEBI" id="CHEBI:58885"/>
    </ligand>
</feature>
<gene>
    <name evidence="10" type="ORF">ILEXP_LOCUS35487</name>
</gene>
<evidence type="ECO:0008006" key="12">
    <source>
        <dbReference type="Google" id="ProtNLM"/>
    </source>
</evidence>
<dbReference type="GO" id="GO:0071555">
    <property type="term" value="P:cell wall organization"/>
    <property type="evidence" value="ECO:0007669"/>
    <property type="project" value="UniProtKB-KW"/>
</dbReference>
<dbReference type="EMBL" id="CAUOFW020004569">
    <property type="protein sequence ID" value="CAK9166277.1"/>
    <property type="molecule type" value="Genomic_DNA"/>
</dbReference>
<comment type="caution">
    <text evidence="10">The sequence shown here is derived from an EMBL/GenBank/DDBJ whole genome shotgun (WGS) entry which is preliminary data.</text>
</comment>
<dbReference type="AlphaFoldDB" id="A0ABC8TA27"/>
<dbReference type="PANTHER" id="PTHR13301">
    <property type="entry name" value="X-BOX TRANSCRIPTION FACTOR-RELATED"/>
    <property type="match status" value="1"/>
</dbReference>
<evidence type="ECO:0000313" key="10">
    <source>
        <dbReference type="EMBL" id="CAK9166277.1"/>
    </source>
</evidence>
<evidence type="ECO:0000256" key="2">
    <source>
        <dbReference type="ARBA" id="ARBA00022676"/>
    </source>
</evidence>
<dbReference type="Proteomes" id="UP001642360">
    <property type="component" value="Unassembled WGS sequence"/>
</dbReference>
<sequence>CGRREMGGLKGTITKNITMQHPLLHTVVAFRRTRLNRLFTISYMITIFALLYHHLLNLANSTNVFSLSMFLVNLVLAFMWTTAQAFRMSPVRHEIFPEHLANTMKESDFLALDVFICTMDPLKEQPMTVVNMALSVMAYENPTEKLSVYILDDGGTQLTFNECTKVLSKYIIIRLK</sequence>
<protein>
    <recommendedName>
        <fullName evidence="12">Chitin synthase</fullName>
    </recommendedName>
</protein>
<feature type="binding site" evidence="8">
    <location>
        <position position="124"/>
    </location>
    <ligand>
        <name>UDP-alpha-D-glucose</name>
        <dbReference type="ChEBI" id="CHEBI:58885"/>
    </ligand>
</feature>
<keyword evidence="4 9" id="KW-0812">Transmembrane</keyword>
<reference evidence="10 11" key="1">
    <citation type="submission" date="2024-02" db="EMBL/GenBank/DDBJ databases">
        <authorList>
            <person name="Vignale AGUSTIN F."/>
            <person name="Sosa J E."/>
            <person name="Modenutti C."/>
        </authorList>
    </citation>
    <scope>NUCLEOTIDE SEQUENCE [LARGE SCALE GENOMIC DNA]</scope>
</reference>
<dbReference type="GO" id="GO:0012505">
    <property type="term" value="C:endomembrane system"/>
    <property type="evidence" value="ECO:0007669"/>
    <property type="project" value="UniProtKB-SubCell"/>
</dbReference>
<proteinExistence type="predicted"/>
<accession>A0ABC8TA27</accession>
<keyword evidence="5 9" id="KW-1133">Transmembrane helix</keyword>
<keyword evidence="11" id="KW-1185">Reference proteome</keyword>
<feature type="transmembrane region" description="Helical" evidence="9">
    <location>
        <begin position="62"/>
        <end position="83"/>
    </location>
</feature>
<evidence type="ECO:0000256" key="5">
    <source>
        <dbReference type="ARBA" id="ARBA00022989"/>
    </source>
</evidence>
<keyword evidence="7" id="KW-0961">Cell wall biogenesis/degradation</keyword>
<comment type="subcellular location">
    <subcellularLocation>
        <location evidence="1">Endomembrane system</location>
    </subcellularLocation>
</comment>
<name>A0ABC8TA27_9AQUA</name>
<feature type="transmembrane region" description="Helical" evidence="9">
    <location>
        <begin position="38"/>
        <end position="56"/>
    </location>
</feature>
<dbReference type="GO" id="GO:0016757">
    <property type="term" value="F:glycosyltransferase activity"/>
    <property type="evidence" value="ECO:0007669"/>
    <property type="project" value="UniProtKB-KW"/>
</dbReference>
<evidence type="ECO:0000256" key="7">
    <source>
        <dbReference type="ARBA" id="ARBA00023316"/>
    </source>
</evidence>
<dbReference type="Pfam" id="PF03552">
    <property type="entry name" value="Cellulose_synt"/>
    <property type="match status" value="1"/>
</dbReference>
<evidence type="ECO:0000256" key="1">
    <source>
        <dbReference type="ARBA" id="ARBA00004308"/>
    </source>
</evidence>
<keyword evidence="2" id="KW-0328">Glycosyltransferase</keyword>
<feature type="non-terminal residue" evidence="10">
    <location>
        <position position="1"/>
    </location>
</feature>
<evidence type="ECO:0000256" key="6">
    <source>
        <dbReference type="ARBA" id="ARBA00023136"/>
    </source>
</evidence>
<evidence type="ECO:0000256" key="4">
    <source>
        <dbReference type="ARBA" id="ARBA00022692"/>
    </source>
</evidence>
<keyword evidence="3" id="KW-0808">Transferase</keyword>
<keyword evidence="6 9" id="KW-0472">Membrane</keyword>
<evidence type="ECO:0000256" key="8">
    <source>
        <dbReference type="PIRSR" id="PIRSR605150-2"/>
    </source>
</evidence>
<evidence type="ECO:0000256" key="3">
    <source>
        <dbReference type="ARBA" id="ARBA00022679"/>
    </source>
</evidence>